<organism evidence="2 3">
    <name type="scientific">Oesophagostomum dentatum</name>
    <name type="common">Nodular worm</name>
    <dbReference type="NCBI Taxonomy" id="61180"/>
    <lineage>
        <taxon>Eukaryota</taxon>
        <taxon>Metazoa</taxon>
        <taxon>Ecdysozoa</taxon>
        <taxon>Nematoda</taxon>
        <taxon>Chromadorea</taxon>
        <taxon>Rhabditida</taxon>
        <taxon>Rhabditina</taxon>
        <taxon>Rhabditomorpha</taxon>
        <taxon>Strongyloidea</taxon>
        <taxon>Strongylidae</taxon>
        <taxon>Oesophagostomum</taxon>
    </lineage>
</organism>
<dbReference type="Proteomes" id="UP000053660">
    <property type="component" value="Unassembled WGS sequence"/>
</dbReference>
<dbReference type="AlphaFoldDB" id="A0A0B1T8I8"/>
<feature type="region of interest" description="Disordered" evidence="1">
    <location>
        <begin position="24"/>
        <end position="62"/>
    </location>
</feature>
<sequence>MRLSNFEELEPCLSQDILLEEDEENIVSKSESGSPEEADPSIGLKPLATPTPPRNRKGLEPLYSTKERVTIRDATTAVIARLREKPRKDKYAVFGRHWIPGCQNRNLVMFLKLFLCLCCNV</sequence>
<reference evidence="2 3" key="1">
    <citation type="submission" date="2014-03" db="EMBL/GenBank/DDBJ databases">
        <title>Draft genome of the hookworm Oesophagostomum dentatum.</title>
        <authorList>
            <person name="Mitreva M."/>
        </authorList>
    </citation>
    <scope>NUCLEOTIDE SEQUENCE [LARGE SCALE GENOMIC DNA]</scope>
    <source>
        <strain evidence="2 3">OD-Hann</strain>
    </source>
</reference>
<name>A0A0B1T8I8_OESDE</name>
<dbReference type="EMBL" id="KN551904">
    <property type="protein sequence ID" value="KHJ91645.1"/>
    <property type="molecule type" value="Genomic_DNA"/>
</dbReference>
<accession>A0A0B1T8I8</accession>
<protein>
    <submittedName>
        <fullName evidence="2">Uncharacterized protein</fullName>
    </submittedName>
</protein>
<evidence type="ECO:0000313" key="3">
    <source>
        <dbReference type="Proteomes" id="UP000053660"/>
    </source>
</evidence>
<keyword evidence="3" id="KW-1185">Reference proteome</keyword>
<proteinExistence type="predicted"/>
<evidence type="ECO:0000256" key="1">
    <source>
        <dbReference type="SAM" id="MobiDB-lite"/>
    </source>
</evidence>
<gene>
    <name evidence="2" type="ORF">OESDEN_08486</name>
</gene>
<evidence type="ECO:0000313" key="2">
    <source>
        <dbReference type="EMBL" id="KHJ91645.1"/>
    </source>
</evidence>